<dbReference type="AlphaFoldDB" id="A0A2T7WT27"/>
<dbReference type="SUPFAM" id="SSF56784">
    <property type="entry name" value="HAD-like"/>
    <property type="match status" value="1"/>
</dbReference>
<dbReference type="EMBL" id="QDFT01000007">
    <property type="protein sequence ID" value="PVE77719.1"/>
    <property type="molecule type" value="Genomic_DNA"/>
</dbReference>
<dbReference type="InterPro" id="IPR023214">
    <property type="entry name" value="HAD_sf"/>
</dbReference>
<dbReference type="Proteomes" id="UP000244649">
    <property type="component" value="Unassembled WGS sequence"/>
</dbReference>
<dbReference type="GO" id="GO:0005992">
    <property type="term" value="P:trehalose biosynthetic process"/>
    <property type="evidence" value="ECO:0007669"/>
    <property type="project" value="UniProtKB-UniPathway"/>
</dbReference>
<dbReference type="GO" id="GO:0046872">
    <property type="term" value="F:metal ion binding"/>
    <property type="evidence" value="ECO:0007669"/>
    <property type="project" value="UniProtKB-KW"/>
</dbReference>
<comment type="function">
    <text evidence="2 3">Removes the phosphate from trehalose 6-phosphate to produce free trehalose.</text>
</comment>
<dbReference type="PANTHER" id="PTHR43768:SF3">
    <property type="entry name" value="TREHALOSE 6-PHOSPHATE PHOSPHATASE"/>
    <property type="match status" value="1"/>
</dbReference>
<dbReference type="NCBIfam" id="TIGR00685">
    <property type="entry name" value="T6PP"/>
    <property type="match status" value="1"/>
</dbReference>
<comment type="similarity">
    <text evidence="3">Belongs to the trehalose phosphatase family.</text>
</comment>
<dbReference type="GO" id="GO:0004805">
    <property type="term" value="F:trehalose-phosphatase activity"/>
    <property type="evidence" value="ECO:0007669"/>
    <property type="project" value="UniProtKB-EC"/>
</dbReference>
<evidence type="ECO:0000313" key="4">
    <source>
        <dbReference type="EMBL" id="PVE77719.1"/>
    </source>
</evidence>
<keyword evidence="3" id="KW-0460">Magnesium</keyword>
<comment type="catalytic activity">
    <reaction evidence="3">
        <text>alpha,alpha-trehalose 6-phosphate + H2O = alpha,alpha-trehalose + phosphate</text>
        <dbReference type="Rhea" id="RHEA:23420"/>
        <dbReference type="ChEBI" id="CHEBI:15377"/>
        <dbReference type="ChEBI" id="CHEBI:16551"/>
        <dbReference type="ChEBI" id="CHEBI:43474"/>
        <dbReference type="ChEBI" id="CHEBI:58429"/>
        <dbReference type="EC" id="3.1.3.12"/>
    </reaction>
</comment>
<comment type="pathway">
    <text evidence="3">Glycan biosynthesis; trehalose biosynthesis.</text>
</comment>
<protein>
    <recommendedName>
        <fullName evidence="3">Trehalose 6-phosphate phosphatase</fullName>
        <ecNumber evidence="3">3.1.3.12</ecNumber>
    </recommendedName>
</protein>
<dbReference type="InterPro" id="IPR044651">
    <property type="entry name" value="OTSB-like"/>
</dbReference>
<reference evidence="4 5" key="1">
    <citation type="submission" date="2018-04" db="EMBL/GenBank/DDBJ databases">
        <authorList>
            <person name="Go L.Y."/>
            <person name="Mitchell J.A."/>
        </authorList>
    </citation>
    <scope>NUCLEOTIDE SEQUENCE [LARGE SCALE GENOMIC DNA]</scope>
    <source>
        <strain evidence="4 5">TPD7010</strain>
    </source>
</reference>
<accession>A0A2T7WT27</accession>
<keyword evidence="3" id="KW-0479">Metal-binding</keyword>
<proteinExistence type="inferred from homology"/>
<comment type="caution">
    <text evidence="4">The sequence shown here is derived from an EMBL/GenBank/DDBJ whole genome shotgun (WGS) entry which is preliminary data.</text>
</comment>
<dbReference type="UniPathway" id="UPA00299"/>
<keyword evidence="1 3" id="KW-0378">Hydrolase</keyword>
<dbReference type="InterPro" id="IPR003337">
    <property type="entry name" value="Trehalose_PPase"/>
</dbReference>
<gene>
    <name evidence="4" type="primary">otsB</name>
    <name evidence="4" type="ORF">DC432_04425</name>
</gene>
<comment type="cofactor">
    <cofactor evidence="3">
        <name>Mg(2+)</name>
        <dbReference type="ChEBI" id="CHEBI:18420"/>
    </cofactor>
</comment>
<evidence type="ECO:0000313" key="5">
    <source>
        <dbReference type="Proteomes" id="UP000244649"/>
    </source>
</evidence>
<name>A0A2T7WT27_MICTE</name>
<dbReference type="Pfam" id="PF02358">
    <property type="entry name" value="Trehalose_PPase"/>
    <property type="match status" value="1"/>
</dbReference>
<evidence type="ECO:0000256" key="2">
    <source>
        <dbReference type="ARBA" id="ARBA00024179"/>
    </source>
</evidence>
<evidence type="ECO:0000256" key="3">
    <source>
        <dbReference type="RuleBase" id="RU361117"/>
    </source>
</evidence>
<dbReference type="EC" id="3.1.3.12" evidence="3"/>
<evidence type="ECO:0000256" key="1">
    <source>
        <dbReference type="ARBA" id="ARBA00022801"/>
    </source>
</evidence>
<dbReference type="Gene3D" id="3.30.70.1020">
    <property type="entry name" value="Trehalose-6-phosphate phosphatase related protein, domain 2"/>
    <property type="match status" value="1"/>
</dbReference>
<dbReference type="Gene3D" id="3.40.50.1000">
    <property type="entry name" value="HAD superfamily/HAD-like"/>
    <property type="match status" value="1"/>
</dbReference>
<organism evidence="4 5">
    <name type="scientific">Microbacterium testaceum</name>
    <name type="common">Aureobacterium testaceum</name>
    <name type="synonym">Brevibacterium testaceum</name>
    <dbReference type="NCBI Taxonomy" id="2033"/>
    <lineage>
        <taxon>Bacteria</taxon>
        <taxon>Bacillati</taxon>
        <taxon>Actinomycetota</taxon>
        <taxon>Actinomycetes</taxon>
        <taxon>Micrococcales</taxon>
        <taxon>Microbacteriaceae</taxon>
        <taxon>Microbacterium</taxon>
    </lineage>
</organism>
<sequence>MPDDRRPRPDRPHHGGGCPVTAADAAVEAVATTDELLIALDFDGTLSPLVDEPMTARMTPEARVALDGLAALPRTTVALVSGRTLADLRVIAEHDDSSPWWLMGSHGAESWQPGAGAGDGADDADALALRDRLIGEATDAVAALAGVRIEPKQFGLGLHTRTADAATATTAREKVDALVSAEAPEWRRRTGHDILEYSFRHEGKDSAVAHLRERLGASAVLFAGDDVTDEDALRSLGAGDLGVRVGGGETAATLRVDDIPAFVAVLEQIVRLRRAHTG</sequence>
<dbReference type="PANTHER" id="PTHR43768">
    <property type="entry name" value="TREHALOSE 6-PHOSPHATE PHOSPHATASE"/>
    <property type="match status" value="1"/>
</dbReference>
<dbReference type="InterPro" id="IPR036412">
    <property type="entry name" value="HAD-like_sf"/>
</dbReference>